<sequence length="235" mass="27904">MTIKREQVRSLRKEGLSYGEISKRTGVSKSTVKYWCENIKLNQKDYARLYTKQISMLSRGPSSSHYRRQKEIEKIIQNAEKEIFLSKDSETYKLFGAALYWAEGNKVSDFTITNSDPLLIKFMTQWFCNIFKVTTNQMKAHLNIYSQQNDSKLKKFWSDITGIPLKNFGKTFIKPLNKNYKKNNLYYGTIKVRVSKGTDFRHRVFGWINTILKDVKISVEITERKWYKLREYKRL</sequence>
<name>A0A1F6V6V1_9BACT</name>
<organism evidence="1 2">
    <name type="scientific">Candidatus Nomurabacteria bacterium RIFCSPHIGHO2_01_FULL_40_24b</name>
    <dbReference type="NCBI Taxonomy" id="1801739"/>
    <lineage>
        <taxon>Bacteria</taxon>
        <taxon>Candidatus Nomuraibacteriota</taxon>
    </lineage>
</organism>
<evidence type="ECO:0000313" key="2">
    <source>
        <dbReference type="Proteomes" id="UP000177370"/>
    </source>
</evidence>
<dbReference type="EMBL" id="MFTP01000019">
    <property type="protein sequence ID" value="OGI65387.1"/>
    <property type="molecule type" value="Genomic_DNA"/>
</dbReference>
<reference evidence="1 2" key="1">
    <citation type="journal article" date="2016" name="Nat. Commun.">
        <title>Thousands of microbial genomes shed light on interconnected biogeochemical processes in an aquifer system.</title>
        <authorList>
            <person name="Anantharaman K."/>
            <person name="Brown C.T."/>
            <person name="Hug L.A."/>
            <person name="Sharon I."/>
            <person name="Castelle C.J."/>
            <person name="Probst A.J."/>
            <person name="Thomas B.C."/>
            <person name="Singh A."/>
            <person name="Wilkins M.J."/>
            <person name="Karaoz U."/>
            <person name="Brodie E.L."/>
            <person name="Williams K.H."/>
            <person name="Hubbard S.S."/>
            <person name="Banfield J.F."/>
        </authorList>
    </citation>
    <scope>NUCLEOTIDE SEQUENCE [LARGE SCALE GENOMIC DNA]</scope>
</reference>
<proteinExistence type="predicted"/>
<dbReference type="Proteomes" id="UP000177370">
    <property type="component" value="Unassembled WGS sequence"/>
</dbReference>
<comment type="caution">
    <text evidence="1">The sequence shown here is derived from an EMBL/GenBank/DDBJ whole genome shotgun (WGS) entry which is preliminary data.</text>
</comment>
<dbReference type="Gene3D" id="1.10.10.60">
    <property type="entry name" value="Homeodomain-like"/>
    <property type="match status" value="1"/>
</dbReference>
<evidence type="ECO:0000313" key="1">
    <source>
        <dbReference type="EMBL" id="OGI65387.1"/>
    </source>
</evidence>
<dbReference type="AlphaFoldDB" id="A0A1F6V6V1"/>
<protein>
    <submittedName>
        <fullName evidence="1">Uncharacterized protein</fullName>
    </submittedName>
</protein>
<accession>A0A1F6V6V1</accession>
<gene>
    <name evidence="1" type="ORF">A2647_02660</name>
</gene>